<dbReference type="RefSeq" id="WP_219497259.1">
    <property type="nucleotide sequence ID" value="NZ_CAUSFZ010000018.1"/>
</dbReference>
<evidence type="ECO:0000256" key="1">
    <source>
        <dbReference type="ARBA" id="ARBA00022801"/>
    </source>
</evidence>
<dbReference type="SFLD" id="SFLDS00003">
    <property type="entry name" value="Haloacid_Dehalogenase"/>
    <property type="match status" value="1"/>
</dbReference>
<comment type="caution">
    <text evidence="2">The sequence shown here is derived from an EMBL/GenBank/DDBJ whole genome shotgun (WGS) entry which is preliminary data.</text>
</comment>
<name>A0A930I084_9BACT</name>
<evidence type="ECO:0000313" key="3">
    <source>
        <dbReference type="Proteomes" id="UP000757461"/>
    </source>
</evidence>
<keyword evidence="1 2" id="KW-0378">Hydrolase</keyword>
<dbReference type="SFLD" id="SFLDG01129">
    <property type="entry name" value="C1.5:_HAD__Beta-PGM__Phosphata"/>
    <property type="match status" value="1"/>
</dbReference>
<proteinExistence type="predicted"/>
<protein>
    <submittedName>
        <fullName evidence="2">HAD family hydrolase</fullName>
    </submittedName>
</protein>
<dbReference type="Proteomes" id="UP000757461">
    <property type="component" value="Unassembled WGS sequence"/>
</dbReference>
<dbReference type="PANTHER" id="PTHR43316">
    <property type="entry name" value="HYDROLASE, HALOACID DELAHOGENASE-RELATED"/>
    <property type="match status" value="1"/>
</dbReference>
<dbReference type="Pfam" id="PF00702">
    <property type="entry name" value="Hydrolase"/>
    <property type="match status" value="1"/>
</dbReference>
<reference evidence="2" key="1">
    <citation type="submission" date="2020-04" db="EMBL/GenBank/DDBJ databases">
        <title>Deep metagenomics examines the oral microbiome during advanced dental caries in children, revealing novel taxa and co-occurrences with host molecules.</title>
        <authorList>
            <person name="Baker J.L."/>
            <person name="Morton J.T."/>
            <person name="Dinis M."/>
            <person name="Alvarez R."/>
            <person name="Tran N.C."/>
            <person name="Knight R."/>
            <person name="Edlund A."/>
        </authorList>
    </citation>
    <scope>NUCLEOTIDE SEQUENCE</scope>
    <source>
        <strain evidence="2">JCVI_25_bin.9</strain>
    </source>
</reference>
<evidence type="ECO:0000313" key="2">
    <source>
        <dbReference type="EMBL" id="MBF1415435.1"/>
    </source>
</evidence>
<gene>
    <name evidence="2" type="ORF">HXN33_07635</name>
</gene>
<organism evidence="2 3">
    <name type="scientific">Prevotella histicola</name>
    <dbReference type="NCBI Taxonomy" id="470565"/>
    <lineage>
        <taxon>Bacteria</taxon>
        <taxon>Pseudomonadati</taxon>
        <taxon>Bacteroidota</taxon>
        <taxon>Bacteroidia</taxon>
        <taxon>Bacteroidales</taxon>
        <taxon>Prevotellaceae</taxon>
        <taxon>Prevotella</taxon>
    </lineage>
</organism>
<dbReference type="GO" id="GO:0016787">
    <property type="term" value="F:hydrolase activity"/>
    <property type="evidence" value="ECO:0007669"/>
    <property type="project" value="UniProtKB-KW"/>
</dbReference>
<dbReference type="AlphaFoldDB" id="A0A930I084"/>
<sequence>MNEIKLIAFDADDTLWGCQSYFDTVERAYCEVLAPYADAAKVSKALFATESANMPLLGYGSKAFLISLIENAINISDGKVKGDELALILGVGKELLRLPGRPFDGVRATLAKLKDLGNYHLVVFTKGELLDQETKFERSGLRPYFDDIVIVSDKTTDAYFKLCERFNTRVDQFLMVGNSFRSDIEPVLKLGGWAAHIPSDSIWKHEVVEEYDHPNLIRLNNFAQLQSHLSATGTILNDYKPS</sequence>
<accession>A0A930I084</accession>
<dbReference type="EMBL" id="JABZSQ010000141">
    <property type="protein sequence ID" value="MBF1415435.1"/>
    <property type="molecule type" value="Genomic_DNA"/>
</dbReference>
<dbReference type="InterPro" id="IPR051540">
    <property type="entry name" value="S-2-haloacid_dehalogenase"/>
</dbReference>
<dbReference type="PANTHER" id="PTHR43316:SF8">
    <property type="entry name" value="HAD FAMILY HYDROLASE"/>
    <property type="match status" value="1"/>
</dbReference>